<evidence type="ECO:0000256" key="1">
    <source>
        <dbReference type="ARBA" id="ARBA00022723"/>
    </source>
</evidence>
<dbReference type="InterPro" id="IPR036990">
    <property type="entry name" value="M14A-like_propep"/>
</dbReference>
<feature type="domain" description="Carboxypeptidase activation peptide" evidence="3">
    <location>
        <begin position="1"/>
        <end position="31"/>
    </location>
</feature>
<name>A0A3P7J9G4_STRVU</name>
<evidence type="ECO:0000313" key="4">
    <source>
        <dbReference type="EMBL" id="VDM79976.1"/>
    </source>
</evidence>
<dbReference type="GO" id="GO:0046872">
    <property type="term" value="F:metal ion binding"/>
    <property type="evidence" value="ECO:0007669"/>
    <property type="project" value="UniProtKB-KW"/>
</dbReference>
<dbReference type="OrthoDB" id="5779898at2759"/>
<sequence>MVSPSFIEKFTKFLDEHGYPYHIAIEDLKKSAYFHILTSKNFCVLN</sequence>
<dbReference type="AlphaFoldDB" id="A0A3P7J9G4"/>
<proteinExistence type="predicted"/>
<keyword evidence="2" id="KW-0862">Zinc</keyword>
<evidence type="ECO:0000313" key="5">
    <source>
        <dbReference type="Proteomes" id="UP000270094"/>
    </source>
</evidence>
<organism evidence="4 5">
    <name type="scientific">Strongylus vulgaris</name>
    <name type="common">Blood worm</name>
    <dbReference type="NCBI Taxonomy" id="40348"/>
    <lineage>
        <taxon>Eukaryota</taxon>
        <taxon>Metazoa</taxon>
        <taxon>Ecdysozoa</taxon>
        <taxon>Nematoda</taxon>
        <taxon>Chromadorea</taxon>
        <taxon>Rhabditida</taxon>
        <taxon>Rhabditina</taxon>
        <taxon>Rhabditomorpha</taxon>
        <taxon>Strongyloidea</taxon>
        <taxon>Strongylidae</taxon>
        <taxon>Strongylus</taxon>
    </lineage>
</organism>
<dbReference type="SUPFAM" id="SSF54897">
    <property type="entry name" value="Protease propeptides/inhibitors"/>
    <property type="match status" value="1"/>
</dbReference>
<gene>
    <name evidence="4" type="ORF">SVUK_LOCUS14974</name>
</gene>
<dbReference type="Gene3D" id="3.30.70.340">
    <property type="entry name" value="Metallocarboxypeptidase-like"/>
    <property type="match status" value="1"/>
</dbReference>
<dbReference type="InterPro" id="IPR003146">
    <property type="entry name" value="M14A_act_pep"/>
</dbReference>
<evidence type="ECO:0000256" key="2">
    <source>
        <dbReference type="ARBA" id="ARBA00022833"/>
    </source>
</evidence>
<keyword evidence="5" id="KW-1185">Reference proteome</keyword>
<reference evidence="4 5" key="1">
    <citation type="submission" date="2018-11" db="EMBL/GenBank/DDBJ databases">
        <authorList>
            <consortium name="Pathogen Informatics"/>
        </authorList>
    </citation>
    <scope>NUCLEOTIDE SEQUENCE [LARGE SCALE GENOMIC DNA]</scope>
</reference>
<dbReference type="Pfam" id="PF02244">
    <property type="entry name" value="Propep_M14"/>
    <property type="match status" value="1"/>
</dbReference>
<dbReference type="Proteomes" id="UP000270094">
    <property type="component" value="Unassembled WGS sequence"/>
</dbReference>
<evidence type="ECO:0000259" key="3">
    <source>
        <dbReference type="Pfam" id="PF02244"/>
    </source>
</evidence>
<accession>A0A3P7J9G4</accession>
<dbReference type="EMBL" id="UYYB01106967">
    <property type="protein sequence ID" value="VDM79976.1"/>
    <property type="molecule type" value="Genomic_DNA"/>
</dbReference>
<protein>
    <recommendedName>
        <fullName evidence="3">Carboxypeptidase activation peptide domain-containing protein</fullName>
    </recommendedName>
</protein>
<keyword evidence="1" id="KW-0479">Metal-binding</keyword>